<keyword evidence="6" id="KW-1185">Reference proteome</keyword>
<feature type="domain" description="Thioesterase" evidence="2">
    <location>
        <begin position="5"/>
        <end position="224"/>
    </location>
</feature>
<name>A0A1S1J1L7_9FLAO</name>
<proteinExistence type="inferred from homology"/>
<dbReference type="Pfam" id="PF00975">
    <property type="entry name" value="Thioesterase"/>
    <property type="match status" value="1"/>
</dbReference>
<sequence>MNKKQLFLLHFAGGSIYSFEFLRSLCTDFEMIPLELPGRGKRIKEKLLTSYPDAIKDLFSQITDKLNGSPFIVYGHSLGSSLGLGVTDLLEKNNTPPQCLIVSGNAGPGIATENNRSDLERDDFISMLTELGGIPDELLKSKELLDFVLPILKADFKIVEEDFFIENTIVKAPIVAIMGNSEKYVDRINNWRKHTFSGFNSYVLKGNHFFILDYGDKLKEIFDISFKECTSLNYNNVQ</sequence>
<evidence type="ECO:0000313" key="6">
    <source>
        <dbReference type="Proteomes" id="UP000198319"/>
    </source>
</evidence>
<dbReference type="RefSeq" id="WP_070908817.1">
    <property type="nucleotide sequence ID" value="NZ_MIKE01000029.1"/>
</dbReference>
<evidence type="ECO:0000256" key="1">
    <source>
        <dbReference type="ARBA" id="ARBA00007169"/>
    </source>
</evidence>
<dbReference type="Proteomes" id="UP000198319">
    <property type="component" value="Unassembled WGS sequence"/>
</dbReference>
<protein>
    <recommendedName>
        <fullName evidence="2">Thioesterase domain-containing protein</fullName>
    </recommendedName>
</protein>
<dbReference type="EMBL" id="MIKE01000029">
    <property type="protein sequence ID" value="OHT43116.1"/>
    <property type="molecule type" value="Genomic_DNA"/>
</dbReference>
<dbReference type="PANTHER" id="PTHR11487:SF0">
    <property type="entry name" value="S-ACYL FATTY ACID SYNTHASE THIOESTERASE, MEDIUM CHAIN"/>
    <property type="match status" value="1"/>
</dbReference>
<comment type="similarity">
    <text evidence="1">Belongs to the thioesterase family.</text>
</comment>
<comment type="caution">
    <text evidence="3">The sequence shown here is derived from an EMBL/GenBank/DDBJ whole genome shotgun (WGS) entry which is preliminary data.</text>
</comment>
<evidence type="ECO:0000313" key="3">
    <source>
        <dbReference type="EMBL" id="OHT43116.1"/>
    </source>
</evidence>
<dbReference type="GO" id="GO:0008610">
    <property type="term" value="P:lipid biosynthetic process"/>
    <property type="evidence" value="ECO:0007669"/>
    <property type="project" value="TreeGrafter"/>
</dbReference>
<dbReference type="OrthoDB" id="2213423at2"/>
<evidence type="ECO:0000313" key="5">
    <source>
        <dbReference type="Proteomes" id="UP000180252"/>
    </source>
</evidence>
<dbReference type="AlphaFoldDB" id="A0A1S1J1L7"/>
<dbReference type="PANTHER" id="PTHR11487">
    <property type="entry name" value="THIOESTERASE"/>
    <property type="match status" value="1"/>
</dbReference>
<organism evidence="3 5">
    <name type="scientific">Flavobacterium tructae</name>
    <dbReference type="NCBI Taxonomy" id="1114873"/>
    <lineage>
        <taxon>Bacteria</taxon>
        <taxon>Pseudomonadati</taxon>
        <taxon>Bacteroidota</taxon>
        <taxon>Flavobacteriia</taxon>
        <taxon>Flavobacteriales</taxon>
        <taxon>Flavobacteriaceae</taxon>
        <taxon>Flavobacterium</taxon>
    </lineage>
</organism>
<dbReference type="STRING" id="1278819.BHE19_19280"/>
<dbReference type="Gene3D" id="3.40.50.1820">
    <property type="entry name" value="alpha/beta hydrolase"/>
    <property type="match status" value="1"/>
</dbReference>
<dbReference type="InterPro" id="IPR001031">
    <property type="entry name" value="Thioesterase"/>
</dbReference>
<dbReference type="InterPro" id="IPR029058">
    <property type="entry name" value="AB_hydrolase_fold"/>
</dbReference>
<reference evidence="5" key="1">
    <citation type="submission" date="2016-09" db="EMBL/GenBank/DDBJ databases">
        <authorList>
            <person name="Chen S."/>
            <person name="Walker E."/>
        </authorList>
    </citation>
    <scope>NUCLEOTIDE SEQUENCE [LARGE SCALE GENOMIC DNA]</scope>
    <source>
        <strain evidence="5">MSU</strain>
    </source>
</reference>
<reference evidence="3" key="2">
    <citation type="submission" date="2016-09" db="EMBL/GenBank/DDBJ databases">
        <authorList>
            <person name="Capua I."/>
            <person name="De Benedictis P."/>
            <person name="Joannis T."/>
            <person name="Lombin L.H."/>
            <person name="Cattoli G."/>
        </authorList>
    </citation>
    <scope>NUCLEOTIDE SEQUENCE [LARGE SCALE GENOMIC DNA]</scope>
    <source>
        <strain evidence="3">MSU</strain>
    </source>
</reference>
<evidence type="ECO:0000259" key="2">
    <source>
        <dbReference type="Pfam" id="PF00975"/>
    </source>
</evidence>
<gene>
    <name evidence="4" type="ORF">B0A71_04290</name>
    <name evidence="3" type="ORF">BHE19_19280</name>
</gene>
<dbReference type="EMBL" id="MUHG01000004">
    <property type="protein sequence ID" value="OXB21443.1"/>
    <property type="molecule type" value="Genomic_DNA"/>
</dbReference>
<dbReference type="Proteomes" id="UP000180252">
    <property type="component" value="Unassembled WGS sequence"/>
</dbReference>
<evidence type="ECO:0000313" key="4">
    <source>
        <dbReference type="EMBL" id="OXB21443.1"/>
    </source>
</evidence>
<dbReference type="InterPro" id="IPR012223">
    <property type="entry name" value="TEII"/>
</dbReference>
<accession>A0A1S1J1L7</accession>
<dbReference type="SUPFAM" id="SSF53474">
    <property type="entry name" value="alpha/beta-Hydrolases"/>
    <property type="match status" value="1"/>
</dbReference>
<reference evidence="4 6" key="3">
    <citation type="submission" date="2016-11" db="EMBL/GenBank/DDBJ databases">
        <title>Whole genomes of Flavobacteriaceae.</title>
        <authorList>
            <person name="Stine C."/>
            <person name="Li C."/>
            <person name="Tadesse D."/>
        </authorList>
    </citation>
    <scope>NUCLEOTIDE SEQUENCE [LARGE SCALE GENOMIC DNA]</scope>
    <source>
        <strain evidence="4 6">ATCC BAA-2541</strain>
    </source>
</reference>